<keyword evidence="2" id="KW-1185">Reference proteome</keyword>
<reference evidence="1 2" key="1">
    <citation type="submission" date="2018-05" db="EMBL/GenBank/DDBJ databases">
        <title>Genomic Encyclopedia of Archaeal and Bacterial Type Strains, Phase II (KMG-II): from individual species to whole genera.</title>
        <authorList>
            <person name="Goeker M."/>
        </authorList>
    </citation>
    <scope>NUCLEOTIDE SEQUENCE [LARGE SCALE GENOMIC DNA]</scope>
    <source>
        <strain evidence="1 2">DSM 22214</strain>
    </source>
</reference>
<organism evidence="1 2">
    <name type="scientific">Arcicella aurantiaca</name>
    <dbReference type="NCBI Taxonomy" id="591202"/>
    <lineage>
        <taxon>Bacteria</taxon>
        <taxon>Pseudomonadati</taxon>
        <taxon>Bacteroidota</taxon>
        <taxon>Cytophagia</taxon>
        <taxon>Cytophagales</taxon>
        <taxon>Flectobacillaceae</taxon>
        <taxon>Arcicella</taxon>
    </lineage>
</organism>
<protein>
    <submittedName>
        <fullName evidence="1">Uncharacterized protein</fullName>
    </submittedName>
</protein>
<dbReference type="EMBL" id="QGGO01000041">
    <property type="protein sequence ID" value="PWK16903.1"/>
    <property type="molecule type" value="Genomic_DNA"/>
</dbReference>
<dbReference type="AlphaFoldDB" id="A0A316DJS7"/>
<name>A0A316DJS7_9BACT</name>
<dbReference type="Proteomes" id="UP000245489">
    <property type="component" value="Unassembled WGS sequence"/>
</dbReference>
<comment type="caution">
    <text evidence="1">The sequence shown here is derived from an EMBL/GenBank/DDBJ whole genome shotgun (WGS) entry which is preliminary data.</text>
</comment>
<evidence type="ECO:0000313" key="2">
    <source>
        <dbReference type="Proteomes" id="UP000245489"/>
    </source>
</evidence>
<proteinExistence type="predicted"/>
<evidence type="ECO:0000313" key="1">
    <source>
        <dbReference type="EMBL" id="PWK16903.1"/>
    </source>
</evidence>
<dbReference type="RefSeq" id="WP_170117767.1">
    <property type="nucleotide sequence ID" value="NZ_QGGO01000041.1"/>
</dbReference>
<gene>
    <name evidence="1" type="ORF">LV89_04655</name>
</gene>
<sequence length="51" mass="5682">MAVTRLKRKDRRNKAIATNKVNAIKFLTTVPEIKLVDVEAIKAEFAAKAAK</sequence>
<accession>A0A316DJS7</accession>